<protein>
    <submittedName>
        <fullName evidence="2">Putative secreted protein</fullName>
    </submittedName>
</protein>
<feature type="compositionally biased region" description="Polar residues" evidence="1">
    <location>
        <begin position="50"/>
        <end position="61"/>
    </location>
</feature>
<dbReference type="AlphaFoldDB" id="A0A2M4DR63"/>
<proteinExistence type="predicted"/>
<name>A0A2M4DR63_ANODA</name>
<accession>A0A2M4DR63</accession>
<organism evidence="2">
    <name type="scientific">Anopheles darlingi</name>
    <name type="common">Mosquito</name>
    <dbReference type="NCBI Taxonomy" id="43151"/>
    <lineage>
        <taxon>Eukaryota</taxon>
        <taxon>Metazoa</taxon>
        <taxon>Ecdysozoa</taxon>
        <taxon>Arthropoda</taxon>
        <taxon>Hexapoda</taxon>
        <taxon>Insecta</taxon>
        <taxon>Pterygota</taxon>
        <taxon>Neoptera</taxon>
        <taxon>Endopterygota</taxon>
        <taxon>Diptera</taxon>
        <taxon>Nematocera</taxon>
        <taxon>Culicoidea</taxon>
        <taxon>Culicidae</taxon>
        <taxon>Anophelinae</taxon>
        <taxon>Anopheles</taxon>
    </lineage>
</organism>
<dbReference type="EMBL" id="GGFL01015875">
    <property type="protein sequence ID" value="MBW80053.1"/>
    <property type="molecule type" value="Transcribed_RNA"/>
</dbReference>
<feature type="region of interest" description="Disordered" evidence="1">
    <location>
        <begin position="40"/>
        <end position="67"/>
    </location>
</feature>
<evidence type="ECO:0000313" key="2">
    <source>
        <dbReference type="EMBL" id="MBW80053.1"/>
    </source>
</evidence>
<evidence type="ECO:0000256" key="1">
    <source>
        <dbReference type="SAM" id="MobiDB-lite"/>
    </source>
</evidence>
<sequence>MYDFVVSSLFAAIWSLLATSSEICFLCFSAISRRMKTSSTIFSSKPMRPSTDNPSRNPSEPPKSETN</sequence>
<reference evidence="2" key="1">
    <citation type="submission" date="2018-01" db="EMBL/GenBank/DDBJ databases">
        <title>An insight into the sialome of Amazonian anophelines.</title>
        <authorList>
            <person name="Ribeiro J.M."/>
            <person name="Scarpassa V."/>
            <person name="Calvo E."/>
        </authorList>
    </citation>
    <scope>NUCLEOTIDE SEQUENCE</scope>
</reference>